<organism evidence="1">
    <name type="scientific">Zooxanthella nutricula</name>
    <dbReference type="NCBI Taxonomy" id="1333877"/>
    <lineage>
        <taxon>Eukaryota</taxon>
        <taxon>Sar</taxon>
        <taxon>Alveolata</taxon>
        <taxon>Dinophyceae</taxon>
        <taxon>Peridiniales</taxon>
        <taxon>Peridiniales incertae sedis</taxon>
        <taxon>Zooxanthella</taxon>
    </lineage>
</organism>
<dbReference type="EMBL" id="HBGW01009197">
    <property type="protein sequence ID" value="CAD9507163.1"/>
    <property type="molecule type" value="Transcribed_RNA"/>
</dbReference>
<sequence length="140" mass="15045">MHMGLPLKPQPLAPKQTRLSIVYCLSGDLRNGGPLVLSEMSKSLDVPYATSFTVQSQHVLMLPGSDPAFSPDADDGLQGDWQQGRDRGDNALEVDNLVGVQWHGRCMVKGIVEAASIAEAKEASKVLCRLIREDLSAAGC</sequence>
<accession>A0A7S2I2Z6</accession>
<evidence type="ECO:0000313" key="1">
    <source>
        <dbReference type="EMBL" id="CAD9507163.1"/>
    </source>
</evidence>
<proteinExistence type="predicted"/>
<reference evidence="1" key="1">
    <citation type="submission" date="2021-01" db="EMBL/GenBank/DDBJ databases">
        <authorList>
            <person name="Corre E."/>
            <person name="Pelletier E."/>
            <person name="Niang G."/>
            <person name="Scheremetjew M."/>
            <person name="Finn R."/>
            <person name="Kale V."/>
            <person name="Holt S."/>
            <person name="Cochrane G."/>
            <person name="Meng A."/>
            <person name="Brown T."/>
            <person name="Cohen L."/>
        </authorList>
    </citation>
    <scope>NUCLEOTIDE SEQUENCE</scope>
    <source>
        <strain evidence="1">RCC3387</strain>
    </source>
</reference>
<name>A0A7S2I2Z6_9DINO</name>
<dbReference type="AlphaFoldDB" id="A0A7S2I2Z6"/>
<gene>
    <name evidence="1" type="ORF">BRAN1462_LOCUS5907</name>
</gene>
<protein>
    <submittedName>
        <fullName evidence="1">Uncharacterized protein</fullName>
    </submittedName>
</protein>